<dbReference type="GeneID" id="19014988"/>
<organism evidence="3 4">
    <name type="scientific">Bathycoccus prasinos</name>
    <dbReference type="NCBI Taxonomy" id="41875"/>
    <lineage>
        <taxon>Eukaryota</taxon>
        <taxon>Viridiplantae</taxon>
        <taxon>Chlorophyta</taxon>
        <taxon>Mamiellophyceae</taxon>
        <taxon>Mamiellales</taxon>
        <taxon>Bathycoccaceae</taxon>
        <taxon>Bathycoccus</taxon>
    </lineage>
</organism>
<dbReference type="UniPathway" id="UPA01068">
    <property type="reaction ID" value="UER00304"/>
</dbReference>
<dbReference type="Gene3D" id="2.30.110.10">
    <property type="entry name" value="Electron Transport, Fmn-binding Protein, Chain A"/>
    <property type="match status" value="1"/>
</dbReference>
<evidence type="ECO:0000256" key="1">
    <source>
        <dbReference type="SAM" id="MobiDB-lite"/>
    </source>
</evidence>
<dbReference type="InterPro" id="IPR024624">
    <property type="entry name" value="Pyridox_Oxase_Alr4036_FMN-bd"/>
</dbReference>
<gene>
    <name evidence="3" type="ORF">Bathy06g00070</name>
</gene>
<dbReference type="RefSeq" id="XP_007512561.1">
    <property type="nucleotide sequence ID" value="XM_007512499.1"/>
</dbReference>
<feature type="region of interest" description="Disordered" evidence="1">
    <location>
        <begin position="218"/>
        <end position="240"/>
    </location>
</feature>
<dbReference type="PANTHER" id="PTHR28243:SF1">
    <property type="entry name" value="PYRIDOXAMINE 5'-PHOSPHATE OXIDASE ALR4036 FAMILY FMN-BINDING DOMAIN-CONTAINING PROTEIN"/>
    <property type="match status" value="1"/>
</dbReference>
<dbReference type="EMBL" id="FO082273">
    <property type="protein sequence ID" value="CCO17161.1"/>
    <property type="molecule type" value="Genomic_DNA"/>
</dbReference>
<accession>K8EGL2</accession>
<dbReference type="Proteomes" id="UP000198341">
    <property type="component" value="Chromosome 6"/>
</dbReference>
<dbReference type="GO" id="GO:0010181">
    <property type="term" value="F:FMN binding"/>
    <property type="evidence" value="ECO:0007669"/>
    <property type="project" value="InterPro"/>
</dbReference>
<dbReference type="STRING" id="41875.K8EGL2"/>
<keyword evidence="4" id="KW-1185">Reference proteome</keyword>
<dbReference type="AlphaFoldDB" id="K8EGL2"/>
<proteinExistence type="predicted"/>
<feature type="domain" description="Pyridoxamine 5'-phosphate oxidase Alr4036 family FMN-binding" evidence="2">
    <location>
        <begin position="19"/>
        <end position="122"/>
    </location>
</feature>
<sequence>MAHNIVLSASTAATKCSSQVWRAALKKAMDANKSLPNAKYIQVATTGANASMDDQNDESGFPAIRTVVFRGFLDRDPTKVTFVTDKRSKKVGDFAVNNKCEICWYFPKSREQFRLRGFANVITNESTDEIDIRDRSISWKKMRPGARGQFAWPEPGQPRLPEHEEAYDVDRLIENEDEFENMWPKDNVLENFCLVTVDVNRIDHLKLKGNKRYLYSREQNSEGDTRSNNSANNEEEEKNEWMVCELCP</sequence>
<evidence type="ECO:0000313" key="4">
    <source>
        <dbReference type="Proteomes" id="UP000198341"/>
    </source>
</evidence>
<dbReference type="SUPFAM" id="SSF50475">
    <property type="entry name" value="FMN-binding split barrel"/>
    <property type="match status" value="1"/>
</dbReference>
<dbReference type="OrthoDB" id="497788at2759"/>
<dbReference type="PANTHER" id="PTHR28243">
    <property type="entry name" value="AGL049CP"/>
    <property type="match status" value="1"/>
</dbReference>
<dbReference type="Pfam" id="PF12766">
    <property type="entry name" value="Pyridox_oxase_2"/>
    <property type="match status" value="1"/>
</dbReference>
<dbReference type="InterPro" id="IPR012349">
    <property type="entry name" value="Split_barrel_FMN-bd"/>
</dbReference>
<name>K8EGL2_9CHLO</name>
<dbReference type="eggNOG" id="KOG4558">
    <property type="taxonomic scope" value="Eukaryota"/>
</dbReference>
<evidence type="ECO:0000313" key="3">
    <source>
        <dbReference type="EMBL" id="CCO17161.1"/>
    </source>
</evidence>
<protein>
    <recommendedName>
        <fullName evidence="2">Pyridoxamine 5'-phosphate oxidase Alr4036 family FMN-binding domain-containing protein</fullName>
    </recommendedName>
</protein>
<evidence type="ECO:0000259" key="2">
    <source>
        <dbReference type="Pfam" id="PF12766"/>
    </source>
</evidence>
<reference evidence="3 4" key="1">
    <citation type="submission" date="2011-10" db="EMBL/GenBank/DDBJ databases">
        <authorList>
            <person name="Genoscope - CEA"/>
        </authorList>
    </citation>
    <scope>NUCLEOTIDE SEQUENCE [LARGE SCALE GENOMIC DNA]</scope>
    <source>
        <strain evidence="3 4">RCC 1105</strain>
    </source>
</reference>
<dbReference type="KEGG" id="bpg:Bathy06g00070"/>